<dbReference type="SUPFAM" id="SSF48452">
    <property type="entry name" value="TPR-like"/>
    <property type="match status" value="1"/>
</dbReference>
<organism evidence="2 3">
    <name type="scientific">Lentzea roselyniae</name>
    <dbReference type="NCBI Taxonomy" id="531940"/>
    <lineage>
        <taxon>Bacteria</taxon>
        <taxon>Bacillati</taxon>
        <taxon>Actinomycetota</taxon>
        <taxon>Actinomycetes</taxon>
        <taxon>Pseudonocardiales</taxon>
        <taxon>Pseudonocardiaceae</taxon>
        <taxon>Lentzea</taxon>
    </lineage>
</organism>
<comment type="caution">
    <text evidence="2">The sequence shown here is derived from an EMBL/GenBank/DDBJ whole genome shotgun (WGS) entry which is preliminary data.</text>
</comment>
<gene>
    <name evidence="2" type="ORF">GCM10022267_06600</name>
</gene>
<sequence length="969" mass="104933">MNGRRAEEQLGWQPIPDVPRRFQRLLAKAGSHLDRCVVEGDLSHQILVAETLDRVVADRKFAASSVAFRVAVLNRAGIAHNWCGINESSIPDLEAAARLFAAGLHLVPAGSLEQVRLDCNLAGTLRHLHDWTGDRTRLDDGIRHARRAAAHVEEGTPLAALCHSALALLLRRKFLLGDLDVLDEAIRHAERAASVPSLVELRDTLADLLSDRYEARGGLDDLSRAIEFYRQILAGGRPTAPASPTGLPARLGNLLRDRYLRTRDPSDIEEAVRLLTETVNANRPFGATLSNLGSALLTRYHANGDMADLWSAVDLQTRALAATADMEPGANMAGSHNNLANALTEAARANADPELGEQAIEHYRTALRLTPEGDVGRSSREYNLGRALQAQSKLTNDDTLVDSAVAAYRQAVHHGFSASLEWALSAARLWGDWAAERGAWPEAAEAYGYALEATQRLFRTQLLREDKETWLADSQGLPAEAAYAMFRAGRSEDAVVALEAGRGQQLAEALERDRAELDHLAGTEHAQLAGRYRVAAAELDSATRKGAGPAELRGHRDALDQAINAIRGIDGYERFLLAPTISDVHRAVPPGSVIVYLAAAQSAGLALTVHPDGQIRGVELPSATAAAVGSRTRALLDARHSATTGPGRWQGTLDAVTRWAWQAITAPALTTTGGTDRIIVVPSGMLAMLPVHAAWKPDHDTSSTRRYLLDDITVTYAPNARSLDITGRIAARTPAERLAVVVDPRPTSRQPIGYARAEAAWVTHWFPRTTSLEGEQADHANVAAAAVDAEVLHFITHGHANPDSPLDSALILAGDHELTLREILELRPETPGRGHEARLAVLSACDTDRPGTTLPDEVVSLPSGLIQAGFAGVVATQWAIRSEAVSLLMARFYQLWKDERCPPTAALRASQKWLRDTTNAQKIQDLSGVAARSSDHDLLSLVRNLQLRDPDSRPYLHPSDWAGLSYHGS</sequence>
<feature type="domain" description="CHAT" evidence="1">
    <location>
        <begin position="656"/>
        <end position="965"/>
    </location>
</feature>
<name>A0ABP7A1N6_9PSEU</name>
<dbReference type="Gene3D" id="1.25.40.10">
    <property type="entry name" value="Tetratricopeptide repeat domain"/>
    <property type="match status" value="2"/>
</dbReference>
<dbReference type="EMBL" id="BAABBE010000002">
    <property type="protein sequence ID" value="GAA3623172.1"/>
    <property type="molecule type" value="Genomic_DNA"/>
</dbReference>
<protein>
    <recommendedName>
        <fullName evidence="1">CHAT domain-containing protein</fullName>
    </recommendedName>
</protein>
<evidence type="ECO:0000313" key="2">
    <source>
        <dbReference type="EMBL" id="GAA3623172.1"/>
    </source>
</evidence>
<dbReference type="InterPro" id="IPR011990">
    <property type="entry name" value="TPR-like_helical_dom_sf"/>
</dbReference>
<dbReference type="Proteomes" id="UP001500711">
    <property type="component" value="Unassembled WGS sequence"/>
</dbReference>
<dbReference type="InterPro" id="IPR024983">
    <property type="entry name" value="CHAT_dom"/>
</dbReference>
<reference evidence="3" key="1">
    <citation type="journal article" date="2019" name="Int. J. Syst. Evol. Microbiol.">
        <title>The Global Catalogue of Microorganisms (GCM) 10K type strain sequencing project: providing services to taxonomists for standard genome sequencing and annotation.</title>
        <authorList>
            <consortium name="The Broad Institute Genomics Platform"/>
            <consortium name="The Broad Institute Genome Sequencing Center for Infectious Disease"/>
            <person name="Wu L."/>
            <person name="Ma J."/>
        </authorList>
    </citation>
    <scope>NUCLEOTIDE SEQUENCE [LARGE SCALE GENOMIC DNA]</scope>
    <source>
        <strain evidence="3">JCM 17494</strain>
    </source>
</reference>
<evidence type="ECO:0000313" key="3">
    <source>
        <dbReference type="Proteomes" id="UP001500711"/>
    </source>
</evidence>
<proteinExistence type="predicted"/>
<dbReference type="RefSeq" id="WP_346127485.1">
    <property type="nucleotide sequence ID" value="NZ_BAABBE010000002.1"/>
</dbReference>
<evidence type="ECO:0000259" key="1">
    <source>
        <dbReference type="Pfam" id="PF12770"/>
    </source>
</evidence>
<keyword evidence="3" id="KW-1185">Reference proteome</keyword>
<dbReference type="Pfam" id="PF12770">
    <property type="entry name" value="CHAT"/>
    <property type="match status" value="1"/>
</dbReference>
<accession>A0ABP7A1N6</accession>